<dbReference type="Pfam" id="PF01822">
    <property type="entry name" value="WSC"/>
    <property type="match status" value="3"/>
</dbReference>
<dbReference type="SMART" id="SM00321">
    <property type="entry name" value="WSC"/>
    <property type="match status" value="4"/>
</dbReference>
<dbReference type="Pfam" id="PF07250">
    <property type="entry name" value="Glyoxal_oxid_N"/>
    <property type="match status" value="1"/>
</dbReference>
<keyword evidence="1 2" id="KW-0732">Signal</keyword>
<dbReference type="PANTHER" id="PTHR32208">
    <property type="entry name" value="SECRETED PROTEIN-RELATED"/>
    <property type="match status" value="1"/>
</dbReference>
<evidence type="ECO:0000313" key="4">
    <source>
        <dbReference type="EMBL" id="CAK5283801.1"/>
    </source>
</evidence>
<feature type="signal peptide" evidence="2">
    <location>
        <begin position="1"/>
        <end position="21"/>
    </location>
</feature>
<comment type="caution">
    <text evidence="4">The sequence shown here is derived from an EMBL/GenBank/DDBJ whole genome shotgun (WGS) entry which is preliminary data.</text>
</comment>
<dbReference type="InterPro" id="IPR013783">
    <property type="entry name" value="Ig-like_fold"/>
</dbReference>
<reference evidence="4" key="1">
    <citation type="submission" date="2023-11" db="EMBL/GenBank/DDBJ databases">
        <authorList>
            <person name="De Vega J J."/>
            <person name="De Vega J J."/>
        </authorList>
    </citation>
    <scope>NUCLEOTIDE SEQUENCE</scope>
</reference>
<dbReference type="Gene3D" id="2.60.40.10">
    <property type="entry name" value="Immunoglobulins"/>
    <property type="match status" value="1"/>
</dbReference>
<sequence length="1037" mass="110083">MVPRPVLAGVFTLSLAHSCLSSSIHFPSIPSIVRRQSPSVPTGLSGNWSSLGCYTDNQAGGRTLLGSSFTNTTGMTVQRCIAFCDGQSFIYAGVEYGQECYCDNHFENGGTNTTLSDCNMACTGNATETCGAGNRLNVFTNGKTPPPPPSIPAQVGNWTSLGCWSDNVDNVRSLPNGIAVPGNFTLETCSSACFAAGYPFSGAEYAAQCYCGTSIYVNASKISTASCNMLCAGDGQQFCGGPNALSMYNYTGIDRPTGPVGGGGGGGGAPPQTGTPVFIAANLPKPWSYSGCYVDNAFGRILQTQQPDNANLTIASCVATCAAAGATVAAAEFSVHSMLCARFRTTSSHILMNRPVCGTELIDGAALAADADCNMGCGGNTTQACGAGNRMSVYSTSKNVTILPVPVAQTKGIPGNWTYQGCLREANGFRAIPWQNIYPTNNSATTCLSQCAAFGYTAGGMEYGEECYCGDVSDVTKANVTFAPEADCNLACPGDPIHLCGAGNRIQYYTWTGPAQYVWHTPTNIGYYDFLVPGVVVPLIATVGINGKVAFLEKSGTSEFDNSTGAYELDLSLVDRFDLAWREMHVKSDVFCSGSVTLPDKAGRILNVGGWSLESTKGVRLYAPDGSPGVNGTNDWEENFQELALQRQRWYPTAAVLANGSVLVIGGETGSNAAPQPNLEILPKPAGGDTVINLDWLARTDPWNLYPFVFVLPSGNLFVIYYNEARILEPVNFNTIKELPNLPASVNDFTGGRTYPLEGAAVLFPQHAPYTDPVRILTCGGSAPGAGIAIDNCVSIEPEAQNPTWLLERMPSQRVMTCMSPLPDGTFMIMNGAHQGFAGFGLGNDPNFQALLYDPTLPPTQRISILNTTIVARMYHSEAILLPDARVLVSGSDPQTPGMPEEMRIEAYYPPYLTQGFKQPSYTINNDTDWAYGSTHKITVTLHQGTTANMRISLVAAISSTHGNTMGSRTIFPAFKCAGNVCTITAPPNAFISPPGWHQLFVLDGPTPSHSTFVRIGGDPGKLGLWPEFPDFTPPGL</sequence>
<dbReference type="SUPFAM" id="SSF81296">
    <property type="entry name" value="E set domains"/>
    <property type="match status" value="1"/>
</dbReference>
<dbReference type="Gene3D" id="2.130.10.80">
    <property type="entry name" value="Galactose oxidase/kelch, beta-propeller"/>
    <property type="match status" value="1"/>
</dbReference>
<feature type="domain" description="WSC" evidence="3">
    <location>
        <begin position="47"/>
        <end position="142"/>
    </location>
</feature>
<dbReference type="CDD" id="cd02851">
    <property type="entry name" value="E_set_GO_C"/>
    <property type="match status" value="1"/>
</dbReference>
<dbReference type="InterPro" id="IPR015202">
    <property type="entry name" value="GO-like_E_set"/>
</dbReference>
<name>A0AAD2HYW0_9AGAR</name>
<dbReference type="PANTHER" id="PTHR32208:SF105">
    <property type="entry name" value="COPPER RADICAL OXIDASE"/>
    <property type="match status" value="1"/>
</dbReference>
<accession>A0AAD2HYW0</accession>
<keyword evidence="5" id="KW-1185">Reference proteome</keyword>
<dbReference type="InterPro" id="IPR002889">
    <property type="entry name" value="WSC_carb-bd"/>
</dbReference>
<dbReference type="InterPro" id="IPR014756">
    <property type="entry name" value="Ig_E-set"/>
</dbReference>
<dbReference type="EMBL" id="CAVNYO010000476">
    <property type="protein sequence ID" value="CAK5283801.1"/>
    <property type="molecule type" value="Genomic_DNA"/>
</dbReference>
<dbReference type="PROSITE" id="PS51212">
    <property type="entry name" value="WSC"/>
    <property type="match status" value="4"/>
</dbReference>
<organism evidence="4 5">
    <name type="scientific">Mycena citricolor</name>
    <dbReference type="NCBI Taxonomy" id="2018698"/>
    <lineage>
        <taxon>Eukaryota</taxon>
        <taxon>Fungi</taxon>
        <taxon>Dikarya</taxon>
        <taxon>Basidiomycota</taxon>
        <taxon>Agaricomycotina</taxon>
        <taxon>Agaricomycetes</taxon>
        <taxon>Agaricomycetidae</taxon>
        <taxon>Agaricales</taxon>
        <taxon>Marasmiineae</taxon>
        <taxon>Mycenaceae</taxon>
        <taxon>Mycena</taxon>
    </lineage>
</organism>
<feature type="domain" description="WSC" evidence="3">
    <location>
        <begin position="416"/>
        <end position="512"/>
    </location>
</feature>
<dbReference type="Proteomes" id="UP001295794">
    <property type="component" value="Unassembled WGS sequence"/>
</dbReference>
<dbReference type="InterPro" id="IPR009880">
    <property type="entry name" value="Glyoxal_oxidase_N"/>
</dbReference>
<evidence type="ECO:0000256" key="2">
    <source>
        <dbReference type="SAM" id="SignalP"/>
    </source>
</evidence>
<evidence type="ECO:0000313" key="5">
    <source>
        <dbReference type="Proteomes" id="UP001295794"/>
    </source>
</evidence>
<dbReference type="InterPro" id="IPR037293">
    <property type="entry name" value="Gal_Oxidase_central_sf"/>
</dbReference>
<dbReference type="InterPro" id="IPR011043">
    <property type="entry name" value="Gal_Oxase/kelch_b-propeller"/>
</dbReference>
<proteinExistence type="predicted"/>
<evidence type="ECO:0000259" key="3">
    <source>
        <dbReference type="PROSITE" id="PS51212"/>
    </source>
</evidence>
<protein>
    <recommendedName>
        <fullName evidence="3">WSC domain-containing protein</fullName>
    </recommendedName>
</protein>
<dbReference type="SUPFAM" id="SSF50965">
    <property type="entry name" value="Galactose oxidase, central domain"/>
    <property type="match status" value="1"/>
</dbReference>
<feature type="domain" description="WSC" evidence="3">
    <location>
        <begin position="157"/>
        <end position="251"/>
    </location>
</feature>
<gene>
    <name evidence="4" type="ORF">MYCIT1_LOCUS36626</name>
</gene>
<feature type="domain" description="WSC" evidence="3">
    <location>
        <begin position="286"/>
        <end position="397"/>
    </location>
</feature>
<dbReference type="Pfam" id="PF09118">
    <property type="entry name" value="GO-like_E_set"/>
    <property type="match status" value="1"/>
</dbReference>
<dbReference type="AlphaFoldDB" id="A0AAD2HYW0"/>
<evidence type="ECO:0000256" key="1">
    <source>
        <dbReference type="ARBA" id="ARBA00022729"/>
    </source>
</evidence>
<feature type="chain" id="PRO_5042202203" description="WSC domain-containing protein" evidence="2">
    <location>
        <begin position="22"/>
        <end position="1037"/>
    </location>
</feature>